<feature type="region of interest" description="Disordered" evidence="1">
    <location>
        <begin position="500"/>
        <end position="569"/>
    </location>
</feature>
<evidence type="ECO:0000313" key="3">
    <source>
        <dbReference type="Proteomes" id="UP001390339"/>
    </source>
</evidence>
<feature type="compositionally biased region" description="Basic and acidic residues" evidence="1">
    <location>
        <begin position="402"/>
        <end position="411"/>
    </location>
</feature>
<name>A0ABR2IFY5_9PEZI</name>
<reference evidence="2 3" key="1">
    <citation type="journal article" date="2024" name="IMA Fungus">
        <title>Apiospora arundinis, a panoply of carbohydrate-active enzymes and secondary metabolites.</title>
        <authorList>
            <person name="Sorensen T."/>
            <person name="Petersen C."/>
            <person name="Muurmann A.T."/>
            <person name="Christiansen J.V."/>
            <person name="Brundto M.L."/>
            <person name="Overgaard C.K."/>
            <person name="Boysen A.T."/>
            <person name="Wollenberg R.D."/>
            <person name="Larsen T.O."/>
            <person name="Sorensen J.L."/>
            <person name="Nielsen K.L."/>
            <person name="Sondergaard T.E."/>
        </authorList>
    </citation>
    <scope>NUCLEOTIDE SEQUENCE [LARGE SCALE GENOMIC DNA]</scope>
    <source>
        <strain evidence="2 3">AAU 773</strain>
    </source>
</reference>
<proteinExistence type="predicted"/>
<sequence>MTAQIQYGACSSPIARHILKDVDQRIIPGCSAAEHGRDSPVLISNTMLQAYNKMRGPAAKDSQEDPLFEWIHLRDDICSGDGKTAQPRSRRDIFHMLHKVDETLSEGNAAGDSPREAIFEINRPVTADHHIRAPPRHDFSTHLLTACCAEFEFESDDSDDDETSIPHGRISPCTFLAWSKGCQRWSGDNIKVPIDQNQPRRRPPTPEVVDTPPFIPRPFRFPGFDVERQVDASTGYEMSPCYAVPTSPSLLYVPEGVDAIRNQNPTAFEGRYSRMDPMAGKSLRRLLFYGRPNGPSGGGTPTASPTMADADVDEYGHSEVEDLLNSPSARPPQGQDPTFPTTPAFLGHQLSQAYAVIAANEAQADGLTQLLRNQTAQIRELREEREHLSAAVGIVQSRRRREQQEQEERAWRRQHNPQQQQRLPSKTPEEKRQQRVHKHVAAHLEEVQYKFMRAADTLGHERMSKENNDAAIAQLEMEIADLCHEAGLNNPAEVYDALTGKDSLDDEDDDDVVAASSSCETKQERPHHEKTKNNDNHSGKYPEGGRDGDGSGRRKARDNIPPPLSPLLVTTNRIIHPPASRKNPVPTPHKYLSRPPPLVQAGAIPYPQNHLHHNGGQFEDDPLPRLKSQYLEMIRTNSHGCAIVDDHDHDHNKNNINNHNKNGNGCGMDAPSMKDNRNLLESNGGRQVPLSRYYDAHTESEEVGEYDNAQYQAVERVLETTEAYIAQLDQRRYAGRW</sequence>
<feature type="compositionally biased region" description="Low complexity" evidence="1">
    <location>
        <begin position="654"/>
        <end position="663"/>
    </location>
</feature>
<comment type="caution">
    <text evidence="2">The sequence shown here is derived from an EMBL/GenBank/DDBJ whole genome shotgun (WGS) entry which is preliminary data.</text>
</comment>
<evidence type="ECO:0000256" key="1">
    <source>
        <dbReference type="SAM" id="MobiDB-lite"/>
    </source>
</evidence>
<feature type="region of interest" description="Disordered" evidence="1">
    <location>
        <begin position="289"/>
        <end position="342"/>
    </location>
</feature>
<feature type="region of interest" description="Disordered" evidence="1">
    <location>
        <begin position="190"/>
        <end position="214"/>
    </location>
</feature>
<feature type="region of interest" description="Disordered" evidence="1">
    <location>
        <begin position="392"/>
        <end position="435"/>
    </location>
</feature>
<feature type="compositionally biased region" description="Basic and acidic residues" evidence="1">
    <location>
        <begin position="521"/>
        <end position="552"/>
    </location>
</feature>
<dbReference type="Proteomes" id="UP001390339">
    <property type="component" value="Unassembled WGS sequence"/>
</dbReference>
<evidence type="ECO:0000313" key="2">
    <source>
        <dbReference type="EMBL" id="KAK8862486.1"/>
    </source>
</evidence>
<feature type="region of interest" description="Disordered" evidence="1">
    <location>
        <begin position="654"/>
        <end position="676"/>
    </location>
</feature>
<organism evidence="2 3">
    <name type="scientific">Apiospora arundinis</name>
    <dbReference type="NCBI Taxonomy" id="335852"/>
    <lineage>
        <taxon>Eukaryota</taxon>
        <taxon>Fungi</taxon>
        <taxon>Dikarya</taxon>
        <taxon>Ascomycota</taxon>
        <taxon>Pezizomycotina</taxon>
        <taxon>Sordariomycetes</taxon>
        <taxon>Xylariomycetidae</taxon>
        <taxon>Amphisphaeriales</taxon>
        <taxon>Apiosporaceae</taxon>
        <taxon>Apiospora</taxon>
    </lineage>
</organism>
<dbReference type="EMBL" id="JAPCWZ010000005">
    <property type="protein sequence ID" value="KAK8862486.1"/>
    <property type="molecule type" value="Genomic_DNA"/>
</dbReference>
<protein>
    <submittedName>
        <fullName evidence="2">Uncharacterized protein</fullName>
    </submittedName>
</protein>
<accession>A0ABR2IFY5</accession>
<keyword evidence="3" id="KW-1185">Reference proteome</keyword>
<gene>
    <name evidence="2" type="ORF">PGQ11_008721</name>
</gene>